<dbReference type="Proteomes" id="UP000184471">
    <property type="component" value="Unassembled WGS sequence"/>
</dbReference>
<organism evidence="1 2">
    <name type="scientific">Geodermatophilus nigrescens</name>
    <dbReference type="NCBI Taxonomy" id="1070870"/>
    <lineage>
        <taxon>Bacteria</taxon>
        <taxon>Bacillati</taxon>
        <taxon>Actinomycetota</taxon>
        <taxon>Actinomycetes</taxon>
        <taxon>Geodermatophilales</taxon>
        <taxon>Geodermatophilaceae</taxon>
        <taxon>Geodermatophilus</taxon>
    </lineage>
</organism>
<keyword evidence="2" id="KW-1185">Reference proteome</keyword>
<protein>
    <recommendedName>
        <fullName evidence="3">Hydroxymethylpyrimidine pyrophosphatase</fullName>
    </recommendedName>
</protein>
<dbReference type="Gene3D" id="3.30.980.20">
    <property type="entry name" value="Putative mannosyl-3-phosphoglycerate phosphatase, domain 2"/>
    <property type="match status" value="1"/>
</dbReference>
<sequence length="272" mass="28038">MTAVLPATGPTTVAAVDLDRTLIYSASAAGTTEGLQVVEHLDGAPLSSATPASWELLAELSRRAVLVPVTTRTEAQYGRVRLPVVPRYALCGNGGVLLADGVRDPDWDAWAAATAAEAAPLPELLAPLEAVAGEPWVRTVRAAEGLFGYLVAHSRDGIPEDWLAATTDAATAAGATLSVQGRKVYVVPAGLSKAAGLLRLRRLLAGEGPAPRLLCAGDSLLDAPMLLAADAAVRPAHGELHEQGWTGARVAVTDATGAAAGEEIVRWLLARA</sequence>
<dbReference type="InterPro" id="IPR036412">
    <property type="entry name" value="HAD-like_sf"/>
</dbReference>
<accession>A0A1M5J946</accession>
<dbReference type="STRING" id="1070870.SAMN05444351_2397"/>
<evidence type="ECO:0000313" key="1">
    <source>
        <dbReference type="EMBL" id="SHG37087.1"/>
    </source>
</evidence>
<dbReference type="EMBL" id="FQVX01000002">
    <property type="protein sequence ID" value="SHG37087.1"/>
    <property type="molecule type" value="Genomic_DNA"/>
</dbReference>
<evidence type="ECO:0008006" key="3">
    <source>
        <dbReference type="Google" id="ProtNLM"/>
    </source>
</evidence>
<dbReference type="InterPro" id="IPR023214">
    <property type="entry name" value="HAD_sf"/>
</dbReference>
<gene>
    <name evidence="1" type="ORF">SAMN05444351_2397</name>
</gene>
<evidence type="ECO:0000313" key="2">
    <source>
        <dbReference type="Proteomes" id="UP000184471"/>
    </source>
</evidence>
<dbReference type="Gene3D" id="3.40.50.1000">
    <property type="entry name" value="HAD superfamily/HAD-like"/>
    <property type="match status" value="2"/>
</dbReference>
<dbReference type="SUPFAM" id="SSF56784">
    <property type="entry name" value="HAD-like"/>
    <property type="match status" value="1"/>
</dbReference>
<dbReference type="RefSeq" id="WP_217651217.1">
    <property type="nucleotide sequence ID" value="NZ_FQVX01000002.1"/>
</dbReference>
<name>A0A1M5J946_9ACTN</name>
<reference evidence="1 2" key="1">
    <citation type="submission" date="2016-11" db="EMBL/GenBank/DDBJ databases">
        <authorList>
            <person name="Jaros S."/>
            <person name="Januszkiewicz K."/>
            <person name="Wedrychowicz H."/>
        </authorList>
    </citation>
    <scope>NUCLEOTIDE SEQUENCE [LARGE SCALE GENOMIC DNA]</scope>
    <source>
        <strain evidence="1 2">DSM 45408</strain>
    </source>
</reference>
<proteinExistence type="predicted"/>
<dbReference type="AlphaFoldDB" id="A0A1M5J946"/>